<dbReference type="AlphaFoldDB" id="A0A0P7KLU2"/>
<feature type="region of interest" description="Disordered" evidence="2">
    <location>
        <begin position="630"/>
        <end position="843"/>
    </location>
</feature>
<keyword evidence="3" id="KW-1133">Transmembrane helix</keyword>
<keyword evidence="1" id="KW-0175">Coiled coil</keyword>
<evidence type="ECO:0000256" key="3">
    <source>
        <dbReference type="SAM" id="Phobius"/>
    </source>
</evidence>
<dbReference type="InterPro" id="IPR012683">
    <property type="entry name" value="CHP02302_TM"/>
</dbReference>
<evidence type="ECO:0000313" key="4">
    <source>
        <dbReference type="EMBL" id="KPN64991.1"/>
    </source>
</evidence>
<evidence type="ECO:0000256" key="2">
    <source>
        <dbReference type="SAM" id="MobiDB-lite"/>
    </source>
</evidence>
<protein>
    <recommendedName>
        <fullName evidence="6">ATPase</fullName>
    </recommendedName>
</protein>
<accession>A0A0P7KLU2</accession>
<evidence type="ECO:0008006" key="6">
    <source>
        <dbReference type="Google" id="ProtNLM"/>
    </source>
</evidence>
<dbReference type="Proteomes" id="UP000050471">
    <property type="component" value="Unassembled WGS sequence"/>
</dbReference>
<sequence>MARNGARHPLPPELARQLRWPLRLTKAAIGAERGWRAFWPLATVVMAAVTWARFVGFGSVGFAALGVSFLIALIWGIRRFHPPSDPEAEARLDSTLPHAALATLRDMPALETTEPSQILWQAHQDRMIQLARTARAPWPNLRIAERDPFALRLIAALGCVMALGFVDAPNGMGMPQADCPECEPTASWEGWIEPPVYTGQPSLYLNDQPPGPLPVPAGSRLTLRLYGQEDGGITLGGDLFQGTQGDGLQAEITENSTLSIHVRGAKTTPAWRFTAIGDVPPSIRTDGALTRVTSGTFKLGYRAGDDYGVTAGQARVELALNAVERRYGLSLNPDPRAAEILDLPRPYRADPRQLQGLWTEDLAQHPWAGLPVTVTLSAFDAIGQTGRSDPLHMTLPARRFFTPEARAVIEMRRDLLWARAGAPRVAQVLRTILHRPEDLALPDGSYLALWVAIRDLEGALATGLTAEEQERLASTLWDIAIKIEEGGADSARDRMLRAQERLQQAMRDGATPEELTELMDELRRATQDYLDRLAQRPQDELPPMPDGDLLELSFADLEAMMDQIDELMQEGRFAEAMEMLDALNRMTENMQVARGQGEQANQRARDGLADTLRQQQGLSDEAFRELQERGGAGNELGESQGNTGRDGQLGRGQAHSGESSPEGAEGQGRSQGAEGAENRSLAQRQRSLEQELDAQRRALPGAGSEAGNAARDALDQAGRAMDQAADALEQGDNSAALDRQAEAMEALREGLRRFDEAMDSTQAGRDGQQGQTGQESTNPNARDPLGRATGNQLGRGPSDGGFTSEEDMRKRAQELTEELRNRAGETNRPKPERDYFERLLDPF</sequence>
<keyword evidence="3" id="KW-0472">Membrane</keyword>
<feature type="compositionally biased region" description="Basic and acidic residues" evidence="2">
    <location>
        <begin position="806"/>
        <end position="843"/>
    </location>
</feature>
<keyword evidence="3" id="KW-0812">Transmembrane</keyword>
<evidence type="ECO:0000256" key="1">
    <source>
        <dbReference type="SAM" id="Coils"/>
    </source>
</evidence>
<comment type="caution">
    <text evidence="4">The sequence shown here is derived from an EMBL/GenBank/DDBJ whole genome shotgun (WGS) entry which is preliminary data.</text>
</comment>
<organism evidence="4 5">
    <name type="scientific">Aliiroseovarius crassostreae</name>
    <dbReference type="NCBI Taxonomy" id="154981"/>
    <lineage>
        <taxon>Bacteria</taxon>
        <taxon>Pseudomonadati</taxon>
        <taxon>Pseudomonadota</taxon>
        <taxon>Alphaproteobacteria</taxon>
        <taxon>Rhodobacterales</taxon>
        <taxon>Paracoccaceae</taxon>
        <taxon>Aliiroseovarius</taxon>
    </lineage>
</organism>
<feature type="coiled-coil region" evidence="1">
    <location>
        <begin position="550"/>
        <end position="603"/>
    </location>
</feature>
<dbReference type="EMBL" id="LKBA01000001">
    <property type="protein sequence ID" value="KPN64991.1"/>
    <property type="molecule type" value="Genomic_DNA"/>
</dbReference>
<feature type="transmembrane region" description="Helical" evidence="3">
    <location>
        <begin position="60"/>
        <end position="77"/>
    </location>
</feature>
<dbReference type="Pfam" id="PF13779">
    <property type="entry name" value="DUF4175"/>
    <property type="match status" value="1"/>
</dbReference>
<dbReference type="RefSeq" id="WP_055187470.1">
    <property type="nucleotide sequence ID" value="NZ_FPBS01000008.1"/>
</dbReference>
<evidence type="ECO:0000313" key="5">
    <source>
        <dbReference type="Proteomes" id="UP000050471"/>
    </source>
</evidence>
<feature type="compositionally biased region" description="Polar residues" evidence="2">
    <location>
        <begin position="759"/>
        <end position="780"/>
    </location>
</feature>
<name>A0A0P7KLU2_9RHOB</name>
<feature type="compositionally biased region" description="Basic and acidic residues" evidence="2">
    <location>
        <begin position="739"/>
        <end position="756"/>
    </location>
</feature>
<dbReference type="OrthoDB" id="8477685at2"/>
<reference evidence="4 5" key="1">
    <citation type="submission" date="2015-09" db="EMBL/GenBank/DDBJ databases">
        <title>Draft genome sequence of Aliiroseovarius crassostreae CV919-312TSm, the causative agent of Roseovarius Oyster Disease (formerly Juvenile Oyster Disease).</title>
        <authorList>
            <person name="Kessner L."/>
            <person name="Spinard E."/>
            <person name="Nelson D."/>
        </authorList>
    </citation>
    <scope>NUCLEOTIDE SEQUENCE [LARGE SCALE GENOMIC DNA]</scope>
    <source>
        <strain evidence="4 5">CV919-312</strain>
    </source>
</reference>
<dbReference type="STRING" id="154981.AKJ29_07205"/>
<gene>
    <name evidence="4" type="ORF">AKJ29_07205</name>
</gene>
<feature type="compositionally biased region" description="Basic and acidic residues" evidence="2">
    <location>
        <begin position="686"/>
        <end position="696"/>
    </location>
</feature>
<keyword evidence="5" id="KW-1185">Reference proteome</keyword>
<proteinExistence type="predicted"/>